<protein>
    <submittedName>
        <fullName evidence="1">Uncharacterized protein</fullName>
    </submittedName>
</protein>
<evidence type="ECO:0000313" key="2">
    <source>
        <dbReference type="Proteomes" id="UP000011135"/>
    </source>
</evidence>
<accession>L8JKQ9</accession>
<dbReference type="RefSeq" id="WP_009583712.1">
    <property type="nucleotide sequence ID" value="NZ_AMZN01000151.1"/>
</dbReference>
<dbReference type="STRING" id="1237149.C900_01173"/>
<dbReference type="AlphaFoldDB" id="L8JKQ9"/>
<sequence length="81" mass="9116">MFGLFKKKKKEPGLPAINDLDNNPLKEGDLVEALRYDLGQCKLLVVDNAYIYESLSSGKQVSWLKMIDASTDNQKVKKILS</sequence>
<name>L8JKQ9_9BACT</name>
<organism evidence="1 2">
    <name type="scientific">Fulvivirga imtechensis AK7</name>
    <dbReference type="NCBI Taxonomy" id="1237149"/>
    <lineage>
        <taxon>Bacteria</taxon>
        <taxon>Pseudomonadati</taxon>
        <taxon>Bacteroidota</taxon>
        <taxon>Cytophagia</taxon>
        <taxon>Cytophagales</taxon>
        <taxon>Fulvivirgaceae</taxon>
        <taxon>Fulvivirga</taxon>
    </lineage>
</organism>
<dbReference type="Proteomes" id="UP000011135">
    <property type="component" value="Unassembled WGS sequence"/>
</dbReference>
<evidence type="ECO:0000313" key="1">
    <source>
        <dbReference type="EMBL" id="ELR68094.1"/>
    </source>
</evidence>
<reference evidence="1 2" key="1">
    <citation type="submission" date="2012-12" db="EMBL/GenBank/DDBJ databases">
        <title>Genome assembly of Fulvivirga imtechensis AK7.</title>
        <authorList>
            <person name="Nupur N."/>
            <person name="Khatri I."/>
            <person name="Kumar R."/>
            <person name="Subramanian S."/>
            <person name="Pinnaka A."/>
        </authorList>
    </citation>
    <scope>NUCLEOTIDE SEQUENCE [LARGE SCALE GENOMIC DNA]</scope>
    <source>
        <strain evidence="1 2">AK7</strain>
    </source>
</reference>
<dbReference type="EMBL" id="AMZN01000151">
    <property type="protein sequence ID" value="ELR68094.1"/>
    <property type="molecule type" value="Genomic_DNA"/>
</dbReference>
<comment type="caution">
    <text evidence="1">The sequence shown here is derived from an EMBL/GenBank/DDBJ whole genome shotgun (WGS) entry which is preliminary data.</text>
</comment>
<dbReference type="OrthoDB" id="983092at2"/>
<keyword evidence="2" id="KW-1185">Reference proteome</keyword>
<gene>
    <name evidence="1" type="ORF">C900_01173</name>
</gene>
<proteinExistence type="predicted"/>